<dbReference type="AlphaFoldDB" id="A0A7L4YKX2"/>
<proteinExistence type="predicted"/>
<dbReference type="Proteomes" id="UP000463857">
    <property type="component" value="Chromosome"/>
</dbReference>
<dbReference type="OrthoDB" id="5178799at2"/>
<protein>
    <recommendedName>
        <fullName evidence="3">N-acetylmuramoyl-L-alanine amidase</fullName>
    </recommendedName>
</protein>
<name>A0A7L4YKX2_9ACTN</name>
<evidence type="ECO:0000313" key="2">
    <source>
        <dbReference type="Proteomes" id="UP000463857"/>
    </source>
</evidence>
<dbReference type="RefSeq" id="WP_159543113.1">
    <property type="nucleotide sequence ID" value="NZ_CP047156.1"/>
</dbReference>
<dbReference type="GO" id="GO:0009253">
    <property type="term" value="P:peptidoglycan catabolic process"/>
    <property type="evidence" value="ECO:0007669"/>
    <property type="project" value="InterPro"/>
</dbReference>
<evidence type="ECO:0008006" key="3">
    <source>
        <dbReference type="Google" id="ProtNLM"/>
    </source>
</evidence>
<keyword evidence="2" id="KW-1185">Reference proteome</keyword>
<reference evidence="1 2" key="1">
    <citation type="journal article" date="2018" name="Int. J. Syst. Evol. Microbiol.">
        <title>Epidermidibacterium keratini gen. nov., sp. nov., a member of the family Sporichthyaceae, isolated from keratin epidermis.</title>
        <authorList>
            <person name="Lee D.G."/>
            <person name="Trujillo M.E."/>
            <person name="Kang S."/>
            <person name="Nam J.J."/>
            <person name="Kim Y.J."/>
        </authorList>
    </citation>
    <scope>NUCLEOTIDE SEQUENCE [LARGE SCALE GENOMIC DNA]</scope>
    <source>
        <strain evidence="1 2">EPI-7</strain>
    </source>
</reference>
<sequence length="326" mass="34479">MSAPLAFDPRTAGWSWKEWGLDPLDPATIAEIDAIPLGADLEDYDPAKDPVRSGKIRTLTAPSPMLRVPDQLARFGVPFGVVDKWGSRGYLPLTGRGGLINHWIVSPLRFPARRASLALIINGHSKLAGPLANLYMDVDGYVMLVAALSANHGGIGSYLGVSENPNWIGIECEGGPTLTDAQLAMLPRVNAAVAAALGKDASRWCIAHSEYAPKRKVDIGGYMPPIRSKAAALIAGGGLREDDDMTPEQDKMLREVHGVLFSGPPNAGGTPRALTIAGKIDTLTDLAQEQRGVTWAGTPGTPVTHTLGGKLNAIAKKLGVDFAKGE</sequence>
<dbReference type="InterPro" id="IPR036505">
    <property type="entry name" value="Amidase/PGRP_sf"/>
</dbReference>
<dbReference type="SUPFAM" id="SSF55846">
    <property type="entry name" value="N-acetylmuramoyl-L-alanine amidase-like"/>
    <property type="match status" value="1"/>
</dbReference>
<dbReference type="InParanoid" id="A0A7L4YKX2"/>
<gene>
    <name evidence="1" type="ORF">EK0264_03800</name>
</gene>
<accession>A0A7L4YKX2</accession>
<dbReference type="GO" id="GO:0008745">
    <property type="term" value="F:N-acetylmuramoyl-L-alanine amidase activity"/>
    <property type="evidence" value="ECO:0007669"/>
    <property type="project" value="InterPro"/>
</dbReference>
<organism evidence="1 2">
    <name type="scientific">Epidermidibacterium keratini</name>
    <dbReference type="NCBI Taxonomy" id="1891644"/>
    <lineage>
        <taxon>Bacteria</taxon>
        <taxon>Bacillati</taxon>
        <taxon>Actinomycetota</taxon>
        <taxon>Actinomycetes</taxon>
        <taxon>Sporichthyales</taxon>
        <taxon>Sporichthyaceae</taxon>
        <taxon>Epidermidibacterium</taxon>
    </lineage>
</organism>
<evidence type="ECO:0000313" key="1">
    <source>
        <dbReference type="EMBL" id="QHB99493.1"/>
    </source>
</evidence>
<dbReference type="KEGG" id="eke:EK0264_03800"/>
<dbReference type="Gene3D" id="3.40.80.10">
    <property type="entry name" value="Peptidoglycan recognition protein-like"/>
    <property type="match status" value="1"/>
</dbReference>
<dbReference type="EMBL" id="CP047156">
    <property type="protein sequence ID" value="QHB99493.1"/>
    <property type="molecule type" value="Genomic_DNA"/>
</dbReference>